<dbReference type="PANTHER" id="PTHR36837">
    <property type="entry name" value="POLY(3-HYDROXYALKANOATE) POLYMERASE SUBUNIT PHAC"/>
    <property type="match status" value="1"/>
</dbReference>
<keyword evidence="2" id="KW-0378">Hydrolase</keyword>
<dbReference type="InterPro" id="IPR051321">
    <property type="entry name" value="PHA/PHB_synthase"/>
</dbReference>
<feature type="domain" description="PHB de-polymerase C-terminal" evidence="1">
    <location>
        <begin position="167"/>
        <end position="363"/>
    </location>
</feature>
<dbReference type="Gene3D" id="3.40.50.1820">
    <property type="entry name" value="alpha/beta hydrolase"/>
    <property type="match status" value="1"/>
</dbReference>
<dbReference type="Pfam" id="PF06850">
    <property type="entry name" value="PHB_depo_C"/>
    <property type="match status" value="1"/>
</dbReference>
<evidence type="ECO:0000313" key="2">
    <source>
        <dbReference type="EMBL" id="XCC97550.1"/>
    </source>
</evidence>
<dbReference type="InterPro" id="IPR009656">
    <property type="entry name" value="PHB_depo_C"/>
</dbReference>
<dbReference type="EMBL" id="CP123388">
    <property type="protein sequence ID" value="XCC97550.1"/>
    <property type="molecule type" value="Genomic_DNA"/>
</dbReference>
<dbReference type="AlphaFoldDB" id="A0AAU8ATA5"/>
<sequence>MSSSAEDSTAALRPGADQPLYQPFGIRVAKSARGPVAVTEEVLHVTPFHALRQFGLAGHPGAPRVLLVPPLSGHLPVILRDLVLGLLGAGMGVTVIDWANLRHVEIGHGTFGFDDNIGTIVDAVLHVGPGTHLVALCQGGVPALAASADLAAHLPGSEPASLVLLAAPVDPLANPTPLVQLLRERPASWYRSVPLSRVPEAHAGHRRWVYAAETQLAALTRYLERELEAGTELARKMREDDGADPLRFPFRDLYGAVMDLDARIFAENIDHVFLSRDIAVGTLEFRGRRIDPAALRHTRLITVEGAEDEIAAPGQTSAAHALCTGLARREEHTLVIPGCGHFGLFHGRLCRESLCPTLAALMHT</sequence>
<accession>A0AAU8ATA5</accession>
<geneLocation type="plasmid" evidence="2">
    <name>unnamed3</name>
</geneLocation>
<reference evidence="2" key="1">
    <citation type="submission" date="2023-02" db="EMBL/GenBank/DDBJ databases">
        <title>Description and genomic characterization of Salipiger bruguierae sp. nov., isolated from the sediment of mangrove plant Bruguiera sexangula.</title>
        <authorList>
            <person name="Long M."/>
        </authorList>
    </citation>
    <scope>NUCLEOTIDE SEQUENCE</scope>
    <source>
        <strain evidence="2">H15</strain>
        <plasmid evidence="2">unnamed3</plasmid>
    </source>
</reference>
<organism evidence="2">
    <name type="scientific">Alloyangia sp. H15</name>
    <dbReference type="NCBI Taxonomy" id="3029062"/>
    <lineage>
        <taxon>Bacteria</taxon>
        <taxon>Pseudomonadati</taxon>
        <taxon>Pseudomonadota</taxon>
        <taxon>Alphaproteobacteria</taxon>
        <taxon>Rhodobacterales</taxon>
        <taxon>Roseobacteraceae</taxon>
        <taxon>Alloyangia</taxon>
    </lineage>
</organism>
<dbReference type="InterPro" id="IPR029058">
    <property type="entry name" value="AB_hydrolase_fold"/>
</dbReference>
<dbReference type="RefSeq" id="WP_353476439.1">
    <property type="nucleotide sequence ID" value="NZ_CP123388.1"/>
</dbReference>
<keyword evidence="2" id="KW-0614">Plasmid</keyword>
<dbReference type="GO" id="GO:0016787">
    <property type="term" value="F:hydrolase activity"/>
    <property type="evidence" value="ECO:0007669"/>
    <property type="project" value="UniProtKB-KW"/>
</dbReference>
<protein>
    <submittedName>
        <fullName evidence="2">Alpha/beta fold hydrolase</fullName>
    </submittedName>
</protein>
<evidence type="ECO:0000259" key="1">
    <source>
        <dbReference type="Pfam" id="PF06850"/>
    </source>
</evidence>
<name>A0AAU8ATA5_9RHOB</name>
<proteinExistence type="predicted"/>
<dbReference type="SUPFAM" id="SSF53474">
    <property type="entry name" value="alpha/beta-Hydrolases"/>
    <property type="match status" value="1"/>
</dbReference>
<gene>
    <name evidence="2" type="ORF">PVT71_26335</name>
</gene>
<dbReference type="PANTHER" id="PTHR36837:SF4">
    <property type="entry name" value="BLR0908 PROTEIN"/>
    <property type="match status" value="1"/>
</dbReference>